<name>A0ABM8BAD8_9BIFI</name>
<reference evidence="5 6" key="1">
    <citation type="journal article" date="2023" name="Microbiol. Spectr.">
        <title>Symbiosis of Carpenter Bees with Uncharacterized Lactic Acid Bacteria Showing NAD Auxotrophy.</title>
        <authorList>
            <person name="Kawasaki S."/>
            <person name="Ozawa K."/>
            <person name="Mori T."/>
            <person name="Yamamoto A."/>
            <person name="Ito M."/>
            <person name="Ohkuma M."/>
            <person name="Sakamoto M."/>
            <person name="Matsutani M."/>
        </authorList>
    </citation>
    <scope>NUCLEOTIDE SEQUENCE [LARGE SCALE GENOMIC DNA]</scope>
    <source>
        <strain evidence="5 6">Kim37-2</strain>
    </source>
</reference>
<dbReference type="PANTHER" id="PTHR10146:SF14">
    <property type="entry name" value="PYRIDOXAL PHOSPHATE HOMEOSTASIS PROTEIN"/>
    <property type="match status" value="1"/>
</dbReference>
<dbReference type="HAMAP" id="MF_02087">
    <property type="entry name" value="PLP_homeostasis"/>
    <property type="match status" value="1"/>
</dbReference>
<comment type="similarity">
    <text evidence="2 3">Belongs to the pyridoxal phosphate-binding protein YggS/PROSC family.</text>
</comment>
<dbReference type="InterPro" id="IPR029066">
    <property type="entry name" value="PLP-binding_barrel"/>
</dbReference>
<sequence length="269" mass="29199">MVAYMEHKDLANEVISRERAGQIRDGVHRVQEQIALAEAAAGRPKGSVQLLAATKTRDVAEIMAAIDAGIRFIGENRPQEVSAKAEGLERQCFERGLVWNPLDAEDGEGVTMHLIGQLQSNKISKIIDPVDTVESVDSLSLAQKLSRRMDARDQYVNVYLEVNESGEEAKSGCLPQEAEELAYQLAAMPGLKLRGLMTVGAHVDDERVIRAGFAHLRQLRDAIRSSGEPGTDQCSELSMGMTGDLALAIAEGSTLVRVGTAIFGERAFI</sequence>
<proteinExistence type="inferred from homology"/>
<dbReference type="NCBIfam" id="TIGR00044">
    <property type="entry name" value="YggS family pyridoxal phosphate-dependent enzyme"/>
    <property type="match status" value="1"/>
</dbReference>
<protein>
    <recommendedName>
        <fullName evidence="2">Pyridoxal phosphate homeostasis protein</fullName>
        <shortName evidence="2">PLP homeostasis protein</shortName>
    </recommendedName>
</protein>
<keyword evidence="6" id="KW-1185">Reference proteome</keyword>
<feature type="modified residue" description="N6-(pyridoxal phosphate)lysine" evidence="2">
    <location>
        <position position="55"/>
    </location>
</feature>
<accession>A0ABM8BAD8</accession>
<organism evidence="5 6">
    <name type="scientific">Bombiscardovia nodaiensis</name>
    <dbReference type="NCBI Taxonomy" id="2932181"/>
    <lineage>
        <taxon>Bacteria</taxon>
        <taxon>Bacillati</taxon>
        <taxon>Actinomycetota</taxon>
        <taxon>Actinomycetes</taxon>
        <taxon>Bifidobacteriales</taxon>
        <taxon>Bifidobacteriaceae</taxon>
        <taxon>Bombiscardovia</taxon>
    </lineage>
</organism>
<evidence type="ECO:0000256" key="1">
    <source>
        <dbReference type="ARBA" id="ARBA00022898"/>
    </source>
</evidence>
<dbReference type="EMBL" id="AP026798">
    <property type="protein sequence ID" value="BDR53726.1"/>
    <property type="molecule type" value="Genomic_DNA"/>
</dbReference>
<evidence type="ECO:0000256" key="2">
    <source>
        <dbReference type="HAMAP-Rule" id="MF_02087"/>
    </source>
</evidence>
<evidence type="ECO:0000259" key="4">
    <source>
        <dbReference type="Pfam" id="PF01168"/>
    </source>
</evidence>
<dbReference type="Gene3D" id="3.20.20.10">
    <property type="entry name" value="Alanine racemase"/>
    <property type="match status" value="1"/>
</dbReference>
<evidence type="ECO:0000256" key="3">
    <source>
        <dbReference type="RuleBase" id="RU004514"/>
    </source>
</evidence>
<dbReference type="InterPro" id="IPR011078">
    <property type="entry name" value="PyrdxlP_homeostasis"/>
</dbReference>
<dbReference type="InterPro" id="IPR001608">
    <property type="entry name" value="Ala_racemase_N"/>
</dbReference>
<dbReference type="Pfam" id="PF01168">
    <property type="entry name" value="Ala_racemase_N"/>
    <property type="match status" value="1"/>
</dbReference>
<feature type="domain" description="Alanine racemase N-terminal" evidence="4">
    <location>
        <begin position="38"/>
        <end position="266"/>
    </location>
</feature>
<dbReference type="CDD" id="cd00635">
    <property type="entry name" value="PLPDE_III_YBL036c_like"/>
    <property type="match status" value="1"/>
</dbReference>
<evidence type="ECO:0000313" key="6">
    <source>
        <dbReference type="Proteomes" id="UP001321766"/>
    </source>
</evidence>
<dbReference type="PIRSF" id="PIRSF004848">
    <property type="entry name" value="YBL036c_PLPDEIII"/>
    <property type="match status" value="1"/>
</dbReference>
<gene>
    <name evidence="5" type="ORF">KIM372_16330</name>
</gene>
<dbReference type="SUPFAM" id="SSF51419">
    <property type="entry name" value="PLP-binding barrel"/>
    <property type="match status" value="1"/>
</dbReference>
<dbReference type="PANTHER" id="PTHR10146">
    <property type="entry name" value="PROLINE SYNTHETASE CO-TRANSCRIBED BACTERIAL HOMOLOG PROTEIN"/>
    <property type="match status" value="1"/>
</dbReference>
<keyword evidence="1 2" id="KW-0663">Pyridoxal phosphate</keyword>
<evidence type="ECO:0000313" key="5">
    <source>
        <dbReference type="EMBL" id="BDR53726.1"/>
    </source>
</evidence>
<dbReference type="Proteomes" id="UP001321766">
    <property type="component" value="Chromosome"/>
</dbReference>
<comment type="function">
    <text evidence="2">Pyridoxal 5'-phosphate (PLP)-binding protein, which is involved in PLP homeostasis.</text>
</comment>